<sequence length="144" mass="15928">MAKQPVPEFNHLALLLRFRPSEARRQSVGRRKFDGIGQKIHHFVDIRIFHLTEALNLSVCGQPCKALTVSAASAHSAKGMIEPGCRSYAKKHLEIRTEGRRTMGHGCAFFAWGTTWRPATSPRVSTVVSTRVHPDGALEAVANE</sequence>
<accession>A0A7W8UCE4</accession>
<organism evidence="1 2">
    <name type="scientific">Rhizobium giardinii</name>
    <dbReference type="NCBI Taxonomy" id="56731"/>
    <lineage>
        <taxon>Bacteria</taxon>
        <taxon>Pseudomonadati</taxon>
        <taxon>Pseudomonadota</taxon>
        <taxon>Alphaproteobacteria</taxon>
        <taxon>Hyphomicrobiales</taxon>
        <taxon>Rhizobiaceae</taxon>
        <taxon>Rhizobium/Agrobacterium group</taxon>
        <taxon>Rhizobium</taxon>
    </lineage>
</organism>
<evidence type="ECO:0000313" key="1">
    <source>
        <dbReference type="EMBL" id="MBB5536830.1"/>
    </source>
</evidence>
<evidence type="ECO:0000313" key="2">
    <source>
        <dbReference type="Proteomes" id="UP000585507"/>
    </source>
</evidence>
<gene>
    <name evidence="1" type="ORF">GGD55_003541</name>
</gene>
<proteinExistence type="predicted"/>
<protein>
    <submittedName>
        <fullName evidence="1">Uncharacterized protein</fullName>
    </submittedName>
</protein>
<comment type="caution">
    <text evidence="1">The sequence shown here is derived from an EMBL/GenBank/DDBJ whole genome shotgun (WGS) entry which is preliminary data.</text>
</comment>
<dbReference type="Proteomes" id="UP000585507">
    <property type="component" value="Unassembled WGS sequence"/>
</dbReference>
<dbReference type="EMBL" id="JACHBK010000007">
    <property type="protein sequence ID" value="MBB5536830.1"/>
    <property type="molecule type" value="Genomic_DNA"/>
</dbReference>
<dbReference type="RefSeq" id="WP_154663334.1">
    <property type="nucleotide sequence ID" value="NZ_JACHBK010000007.1"/>
</dbReference>
<keyword evidence="2" id="KW-1185">Reference proteome</keyword>
<reference evidence="1 2" key="1">
    <citation type="submission" date="2020-08" db="EMBL/GenBank/DDBJ databases">
        <title>Genomic Encyclopedia of Type Strains, Phase IV (KMG-V): Genome sequencing to study the core and pangenomes of soil and plant-associated prokaryotes.</title>
        <authorList>
            <person name="Whitman W."/>
        </authorList>
    </citation>
    <scope>NUCLEOTIDE SEQUENCE [LARGE SCALE GENOMIC DNA]</scope>
    <source>
        <strain evidence="1 2">SEMIA 4084</strain>
    </source>
</reference>
<name>A0A7W8UCE4_9HYPH</name>
<dbReference type="AlphaFoldDB" id="A0A7W8UCE4"/>